<dbReference type="EMBL" id="NKHF01000056">
    <property type="protein sequence ID" value="PCK31342.1"/>
    <property type="molecule type" value="Genomic_DNA"/>
</dbReference>
<dbReference type="RefSeq" id="WP_099642449.1">
    <property type="nucleotide sequence ID" value="NZ_NKHF01000056.1"/>
</dbReference>
<keyword evidence="2" id="KW-0479">Metal-binding</keyword>
<name>A0A2A5JPG1_PSEO7</name>
<keyword evidence="5" id="KW-0560">Oxidoreductase</keyword>
<dbReference type="Proteomes" id="UP000228621">
    <property type="component" value="Unassembled WGS sequence"/>
</dbReference>
<dbReference type="InterPro" id="IPR005123">
    <property type="entry name" value="Oxoglu/Fe-dep_dioxygenase_dom"/>
</dbReference>
<evidence type="ECO:0000256" key="6">
    <source>
        <dbReference type="ARBA" id="ARBA00023004"/>
    </source>
</evidence>
<evidence type="ECO:0000313" key="8">
    <source>
        <dbReference type="EMBL" id="PCK31342.1"/>
    </source>
</evidence>
<evidence type="ECO:0000256" key="1">
    <source>
        <dbReference type="ARBA" id="ARBA00001961"/>
    </source>
</evidence>
<evidence type="ECO:0000256" key="3">
    <source>
        <dbReference type="ARBA" id="ARBA00022896"/>
    </source>
</evidence>
<dbReference type="PANTHER" id="PTHR12907:SF26">
    <property type="entry name" value="HIF PROLYL HYDROXYLASE, ISOFORM C"/>
    <property type="match status" value="1"/>
</dbReference>
<feature type="domain" description="Fe2OG dioxygenase" evidence="7">
    <location>
        <begin position="99"/>
        <end position="202"/>
    </location>
</feature>
<dbReference type="Pfam" id="PF13640">
    <property type="entry name" value="2OG-FeII_Oxy_3"/>
    <property type="match status" value="1"/>
</dbReference>
<sequence>MLDLDLAFPFEKLAQDLQTTGISILPNFVSPDILSKLELRIAELSSDDFKQAGIGRLADHEQNKKIRRDKIHWLDSNNAYESVWLSYMGELKTYLNRRLFMGLFSYESHFAIYPPGAFYKKHMDAFKGKTNRILTTVLYLNQSWSPENGGELVVYHPDNHDEILTTVLPSYGTLVTFLSDEFPHEVLVANEKRYSIAGWFRVNTSINHAIDPPK</sequence>
<keyword evidence="4" id="KW-0223">Dioxygenase</keyword>
<dbReference type="PROSITE" id="PS51471">
    <property type="entry name" value="FE2OG_OXY"/>
    <property type="match status" value="1"/>
</dbReference>
<comment type="cofactor">
    <cofactor evidence="1">
        <name>L-ascorbate</name>
        <dbReference type="ChEBI" id="CHEBI:38290"/>
    </cofactor>
</comment>
<keyword evidence="6" id="KW-0408">Iron</keyword>
<comment type="caution">
    <text evidence="8">The sequence shown here is derived from an EMBL/GenBank/DDBJ whole genome shotgun (WGS) entry which is preliminary data.</text>
</comment>
<dbReference type="InterPro" id="IPR044862">
    <property type="entry name" value="Pro_4_hyd_alph_FE2OG_OXY"/>
</dbReference>
<keyword evidence="3" id="KW-0847">Vitamin C</keyword>
<gene>
    <name evidence="8" type="ORF">CEX98_12750</name>
</gene>
<evidence type="ECO:0000256" key="2">
    <source>
        <dbReference type="ARBA" id="ARBA00022723"/>
    </source>
</evidence>
<evidence type="ECO:0000313" key="9">
    <source>
        <dbReference type="Proteomes" id="UP000228621"/>
    </source>
</evidence>
<dbReference type="Gene3D" id="2.60.120.620">
    <property type="entry name" value="q2cbj1_9rhob like domain"/>
    <property type="match status" value="1"/>
</dbReference>
<dbReference type="GO" id="GO:0008198">
    <property type="term" value="F:ferrous iron binding"/>
    <property type="evidence" value="ECO:0007669"/>
    <property type="project" value="TreeGrafter"/>
</dbReference>
<dbReference type="InterPro" id="IPR051559">
    <property type="entry name" value="HIF_prolyl_hydroxylases"/>
</dbReference>
<dbReference type="GO" id="GO:0031418">
    <property type="term" value="F:L-ascorbic acid binding"/>
    <property type="evidence" value="ECO:0007669"/>
    <property type="project" value="UniProtKB-KW"/>
</dbReference>
<reference evidence="9" key="1">
    <citation type="journal article" date="2019" name="Genome Announc.">
        <title>Draft Genome Sequence of Pseudoalteromonas piscicida Strain 36Y ROTHPW, an Hypersaline Seawater Isolate from the South Coast of Sonora, Mexico.</title>
        <authorList>
            <person name="Sanchez-Diaz R."/>
            <person name="Molina-Garza Z.J."/>
            <person name="Cruz-Suarez L.E."/>
            <person name="Selvin J."/>
            <person name="Kiran G.S."/>
            <person name="Ibarra-Gamez J.C."/>
            <person name="Gomez-Gil B."/>
            <person name="Galaviz-Silva L."/>
        </authorList>
    </citation>
    <scope>NUCLEOTIDE SEQUENCE [LARGE SCALE GENOMIC DNA]</scope>
    <source>
        <strain evidence="9">36Y_RITHPW</strain>
    </source>
</reference>
<dbReference type="InterPro" id="IPR006620">
    <property type="entry name" value="Pro_4_hyd_alph"/>
</dbReference>
<dbReference type="PANTHER" id="PTHR12907">
    <property type="entry name" value="EGL NINE HOMOLOG-RELATED"/>
    <property type="match status" value="1"/>
</dbReference>
<organism evidence="8 9">
    <name type="scientific">Pseudoalteromonas piscicida</name>
    <dbReference type="NCBI Taxonomy" id="43662"/>
    <lineage>
        <taxon>Bacteria</taxon>
        <taxon>Pseudomonadati</taxon>
        <taxon>Pseudomonadota</taxon>
        <taxon>Gammaproteobacteria</taxon>
        <taxon>Alteromonadales</taxon>
        <taxon>Pseudoalteromonadaceae</taxon>
        <taxon>Pseudoalteromonas</taxon>
    </lineage>
</organism>
<evidence type="ECO:0000259" key="7">
    <source>
        <dbReference type="PROSITE" id="PS51471"/>
    </source>
</evidence>
<dbReference type="SMART" id="SM00702">
    <property type="entry name" value="P4Hc"/>
    <property type="match status" value="1"/>
</dbReference>
<dbReference type="AlphaFoldDB" id="A0A2A5JPG1"/>
<protein>
    <submittedName>
        <fullName evidence="8">Proline hydroxylase</fullName>
    </submittedName>
</protein>
<proteinExistence type="predicted"/>
<evidence type="ECO:0000256" key="5">
    <source>
        <dbReference type="ARBA" id="ARBA00023002"/>
    </source>
</evidence>
<keyword evidence="9" id="KW-1185">Reference proteome</keyword>
<dbReference type="GO" id="GO:0071456">
    <property type="term" value="P:cellular response to hypoxia"/>
    <property type="evidence" value="ECO:0007669"/>
    <property type="project" value="TreeGrafter"/>
</dbReference>
<dbReference type="GO" id="GO:0031543">
    <property type="term" value="F:peptidyl-proline dioxygenase activity"/>
    <property type="evidence" value="ECO:0007669"/>
    <property type="project" value="TreeGrafter"/>
</dbReference>
<evidence type="ECO:0000256" key="4">
    <source>
        <dbReference type="ARBA" id="ARBA00022964"/>
    </source>
</evidence>
<dbReference type="OrthoDB" id="9783171at2"/>
<accession>A0A2A5JPG1</accession>